<dbReference type="GO" id="GO:0046872">
    <property type="term" value="F:metal ion binding"/>
    <property type="evidence" value="ECO:0007669"/>
    <property type="project" value="UniProtKB-KW"/>
</dbReference>
<dbReference type="UniPathway" id="UPA00232"/>
<dbReference type="PANTHER" id="PTHR11237:SF4">
    <property type="entry name" value="5-DEMETHOXYUBIQUINONE HYDROXYLASE, MITOCHONDRIAL"/>
    <property type="match status" value="1"/>
</dbReference>
<evidence type="ECO:0000256" key="3">
    <source>
        <dbReference type="ARBA" id="ARBA00022723"/>
    </source>
</evidence>
<evidence type="ECO:0000256" key="8">
    <source>
        <dbReference type="HAMAP-Rule" id="MF_03194"/>
    </source>
</evidence>
<comment type="subcellular location">
    <subcellularLocation>
        <location evidence="8">Mitochondrion inner membrane</location>
        <topology evidence="8">Peripheral membrane protein</topology>
        <orientation evidence="8">Matrix side</orientation>
    </subcellularLocation>
</comment>
<keyword evidence="2 8" id="KW-0831">Ubiquinone biosynthesis</keyword>
<evidence type="ECO:0000256" key="4">
    <source>
        <dbReference type="ARBA" id="ARBA00023002"/>
    </source>
</evidence>
<dbReference type="Proteomes" id="UP000501346">
    <property type="component" value="Chromosome ScXV-ScXI"/>
</dbReference>
<dbReference type="OrthoDB" id="275371at2759"/>
<feature type="binding site" evidence="8">
    <location>
        <position position="186"/>
    </location>
    <ligand>
        <name>Fe cation</name>
        <dbReference type="ChEBI" id="CHEBI:24875"/>
        <label>2</label>
    </ligand>
</feature>
<evidence type="ECO:0000313" key="9">
    <source>
        <dbReference type="EMBL" id="QID82463.1"/>
    </source>
</evidence>
<reference evidence="9 10" key="1">
    <citation type="journal article" date="2019" name="BMC Genomics">
        <title>Chromosome level assembly and comparative genome analysis confirm lager-brewing yeasts originated from a single hybridization.</title>
        <authorList>
            <person name="Salazar A.N."/>
            <person name="Gorter de Vries A.R."/>
            <person name="van den Broek M."/>
            <person name="Brouwers N."/>
            <person name="de la Torre Cortes P."/>
            <person name="Kuijpers N.G.A."/>
            <person name="Daran J.G."/>
            <person name="Abeel T."/>
        </authorList>
    </citation>
    <scope>NUCLEOTIDE SEQUENCE [LARGE SCALE GENOMIC DNA]</scope>
    <source>
        <strain evidence="9 10">CBS 1483</strain>
    </source>
</reference>
<comment type="catalytic activity">
    <reaction evidence="8">
        <text>a 5-methoxy-2-methyl-3-(all-trans-polyprenyl)benzene-1,4-diol + AH2 + O2 = a 3-demethylubiquinol + A + H2O</text>
        <dbReference type="Rhea" id="RHEA:50908"/>
        <dbReference type="Rhea" id="RHEA-COMP:10859"/>
        <dbReference type="Rhea" id="RHEA-COMP:10914"/>
        <dbReference type="ChEBI" id="CHEBI:13193"/>
        <dbReference type="ChEBI" id="CHEBI:15377"/>
        <dbReference type="ChEBI" id="CHEBI:15379"/>
        <dbReference type="ChEBI" id="CHEBI:17499"/>
        <dbReference type="ChEBI" id="CHEBI:84167"/>
        <dbReference type="ChEBI" id="CHEBI:84422"/>
        <dbReference type="EC" id="1.14.99.60"/>
    </reaction>
</comment>
<proteinExistence type="inferred from homology"/>
<feature type="binding site" evidence="8">
    <location>
        <position position="233"/>
    </location>
    <ligand>
        <name>Fe cation</name>
        <dbReference type="ChEBI" id="CHEBI:24875"/>
        <label>1</label>
    </ligand>
</feature>
<comment type="similarity">
    <text evidence="8">Belongs to the COQ7 family.</text>
</comment>
<protein>
    <recommendedName>
        <fullName evidence="8">5-demethoxyubiquinone hydroxylase, mitochondrial</fullName>
        <shortName evidence="8">DMQ hydroxylase</shortName>
        <ecNumber evidence="8">1.14.99.60</ecNumber>
    </recommendedName>
    <alternativeName>
        <fullName evidence="8">Ubiquinone biosynthesis monooxygenase COQ7</fullName>
    </alternativeName>
</protein>
<dbReference type="GO" id="GO:0016709">
    <property type="term" value="F:oxidoreductase activity, acting on paired donors, with incorporation or reduction of molecular oxygen, NAD(P)H as one donor, and incorporation of one atom of oxygen"/>
    <property type="evidence" value="ECO:0007669"/>
    <property type="project" value="UniProtKB-UniRule"/>
</dbReference>
<feature type="binding site" evidence="8">
    <location>
        <position position="134"/>
    </location>
    <ligand>
        <name>Fe cation</name>
        <dbReference type="ChEBI" id="CHEBI:24875"/>
        <label>1</label>
    </ligand>
</feature>
<keyword evidence="3 8" id="KW-0479">Metal-binding</keyword>
<dbReference type="GO" id="GO:0031314">
    <property type="term" value="C:extrinsic component of mitochondrial inner membrane"/>
    <property type="evidence" value="ECO:0007669"/>
    <property type="project" value="UniProtKB-UniRule"/>
</dbReference>
<feature type="binding site" evidence="8">
    <location>
        <position position="102"/>
    </location>
    <ligand>
        <name>Fe cation</name>
        <dbReference type="ChEBI" id="CHEBI:24875"/>
        <label>1</label>
    </ligand>
</feature>
<dbReference type="InterPro" id="IPR009078">
    <property type="entry name" value="Ferritin-like_SF"/>
</dbReference>
<comment type="function">
    <text evidence="8">Catalyzes the hydroxylation of 2-hexaprenyl-3-methyl-6-methoxy-1,4-benzoquinol (DMQH2) during ubiquinone biosynthesis. Has also a structural role in the COQ enzyme complex, stabilizing COQ3 and COQ4 polypeptides.</text>
</comment>
<evidence type="ECO:0000256" key="2">
    <source>
        <dbReference type="ARBA" id="ARBA00022688"/>
    </source>
</evidence>
<feature type="binding site" evidence="8">
    <location>
        <position position="137"/>
    </location>
    <ligand>
        <name>Fe cation</name>
        <dbReference type="ChEBI" id="CHEBI:24875"/>
        <label>1</label>
    </ligand>
</feature>
<dbReference type="InterPro" id="IPR011566">
    <property type="entry name" value="Ubq_synth_Coq7"/>
</dbReference>
<keyword evidence="7 8" id="KW-0472">Membrane</keyword>
<dbReference type="CDD" id="cd01042">
    <property type="entry name" value="DMQH"/>
    <property type="match status" value="1"/>
</dbReference>
<keyword evidence="8" id="KW-0999">Mitochondrion inner membrane</keyword>
<dbReference type="HAMAP" id="MF_01658">
    <property type="entry name" value="COQ7"/>
    <property type="match status" value="1"/>
</dbReference>
<feature type="binding site" evidence="8">
    <location>
        <position position="233"/>
    </location>
    <ligand>
        <name>Fe cation</name>
        <dbReference type="ChEBI" id="CHEBI:24875"/>
        <label>2</label>
    </ligand>
</feature>
<keyword evidence="4 8" id="KW-0560">Oxidoreductase</keyword>
<evidence type="ECO:0000256" key="7">
    <source>
        <dbReference type="ARBA" id="ARBA00023136"/>
    </source>
</evidence>
<keyword evidence="10" id="KW-1185">Reference proteome</keyword>
<feature type="binding site" evidence="8">
    <location>
        <position position="134"/>
    </location>
    <ligand>
        <name>Fe cation</name>
        <dbReference type="ChEBI" id="CHEBI:24875"/>
        <label>2</label>
    </ligand>
</feature>
<evidence type="ECO:0000256" key="6">
    <source>
        <dbReference type="ARBA" id="ARBA00023033"/>
    </source>
</evidence>
<dbReference type="AlphaFoldDB" id="A0A6C1E0P7"/>
<evidence type="ECO:0000256" key="1">
    <source>
        <dbReference type="ARBA" id="ARBA00004749"/>
    </source>
</evidence>
<comment type="subunit">
    <text evidence="8">Component of a multi-subunit COQ enzyme complex, composed of at least COQ3, COQ4, COQ5, COQ6, COQ7 and COQ9.</text>
</comment>
<dbReference type="GO" id="GO:0006744">
    <property type="term" value="P:ubiquinone biosynthetic process"/>
    <property type="evidence" value="ECO:0007669"/>
    <property type="project" value="UniProtKB-UniRule"/>
</dbReference>
<accession>A0A6C1E0P7</accession>
<dbReference type="EMBL" id="CP048996">
    <property type="protein sequence ID" value="QID82463.1"/>
    <property type="molecule type" value="Genomic_DNA"/>
</dbReference>
<name>A0A6C1E0P7_SACPS</name>
<evidence type="ECO:0000313" key="10">
    <source>
        <dbReference type="Proteomes" id="UP000501346"/>
    </source>
</evidence>
<gene>
    <name evidence="9" type="primary">CAT5_1</name>
    <name evidence="8" type="synonym">COQ7</name>
    <name evidence="9" type="ORF">GRS66_004886</name>
</gene>
<keyword evidence="8" id="KW-0496">Mitochondrion</keyword>
<keyword evidence="5 8" id="KW-0408">Iron</keyword>
<organism evidence="9 10">
    <name type="scientific">Saccharomyces pastorianus</name>
    <name type="common">Lager yeast</name>
    <name type="synonym">Saccharomyces cerevisiae x Saccharomyces eubayanus</name>
    <dbReference type="NCBI Taxonomy" id="27292"/>
    <lineage>
        <taxon>Eukaryota</taxon>
        <taxon>Fungi</taxon>
        <taxon>Dikarya</taxon>
        <taxon>Ascomycota</taxon>
        <taxon>Saccharomycotina</taxon>
        <taxon>Saccharomycetes</taxon>
        <taxon>Saccharomycetales</taxon>
        <taxon>Saccharomycetaceae</taxon>
        <taxon>Saccharomyces</taxon>
    </lineage>
</organism>
<dbReference type="PANTHER" id="PTHR11237">
    <property type="entry name" value="COENZYME Q10 BIOSYNTHESIS PROTEIN 7"/>
    <property type="match status" value="1"/>
</dbReference>
<comment type="pathway">
    <text evidence="1 8">Cofactor biosynthesis; ubiquinone biosynthesis.</text>
</comment>
<evidence type="ECO:0000256" key="5">
    <source>
        <dbReference type="ARBA" id="ARBA00023004"/>
    </source>
</evidence>
<comment type="cofactor">
    <cofactor evidence="8">
        <name>Fe cation</name>
        <dbReference type="ChEBI" id="CHEBI:24875"/>
    </cofactor>
    <text evidence="8">Binds 2 iron ions per subunit.</text>
</comment>
<keyword evidence="6 8" id="KW-0503">Monooxygenase</keyword>
<dbReference type="GO" id="GO:0008682">
    <property type="term" value="F:3-demethoxyubiquinol 3-hydroxylase activity"/>
    <property type="evidence" value="ECO:0007669"/>
    <property type="project" value="UniProtKB-EC"/>
</dbReference>
<dbReference type="Pfam" id="PF03232">
    <property type="entry name" value="COQ7"/>
    <property type="match status" value="1"/>
</dbReference>
<feature type="binding site" evidence="8">
    <location>
        <position position="236"/>
    </location>
    <ligand>
        <name>Fe cation</name>
        <dbReference type="ChEBI" id="CHEBI:24875"/>
        <label>2</label>
    </ligand>
</feature>
<dbReference type="EC" id="1.14.99.60" evidence="8"/>
<sequence>MFPYFYRREFYSCENVVIFSSKPIQGIKISRIRERYIEIMLSRVSVFKPASRGFSVLSSLKITEHTSAKHTEKPEHAPKCQNLSDAQAAFLDRVIRVDQAGELGADYIYAGQYFVLAHRYPHLKPVLKHMWDQEIHHHNTFNNLQLKRRVRPSLLTPLWKAGAFAMGAGTALISPEAAMACTEAVETVIGGHYNGQLRNLANQFNLERTDGTKGPSEEIKSLTSTIQQFRDDELEHLDTAIKHDSYMAVPYTVITEGIKTICRVAIWSAERI</sequence>
<dbReference type="SUPFAM" id="SSF47240">
    <property type="entry name" value="Ferritin-like"/>
    <property type="match status" value="1"/>
</dbReference>